<dbReference type="InterPro" id="IPR014152">
    <property type="entry name" value="AddA"/>
</dbReference>
<feature type="binding site" evidence="14">
    <location>
        <begin position="36"/>
        <end position="43"/>
    </location>
    <ligand>
        <name>ATP</name>
        <dbReference type="ChEBI" id="CHEBI:30616"/>
    </ligand>
</feature>
<feature type="domain" description="UvrD-like helicase C-terminal" evidence="18">
    <location>
        <begin position="588"/>
        <end position="932"/>
    </location>
</feature>
<evidence type="ECO:0000256" key="1">
    <source>
        <dbReference type="ARBA" id="ARBA00022722"/>
    </source>
</evidence>
<dbReference type="Pfam" id="PF13361">
    <property type="entry name" value="UvrD_C"/>
    <property type="match status" value="1"/>
</dbReference>
<feature type="region of interest" description="Disordered" evidence="16">
    <location>
        <begin position="163"/>
        <end position="197"/>
    </location>
</feature>
<dbReference type="PROSITE" id="PS51198">
    <property type="entry name" value="UVRD_HELICASE_ATP_BIND"/>
    <property type="match status" value="1"/>
</dbReference>
<feature type="compositionally biased region" description="Basic and acidic residues" evidence="16">
    <location>
        <begin position="173"/>
        <end position="185"/>
    </location>
</feature>
<dbReference type="EC" id="5.6.2.4" evidence="13"/>
<protein>
    <recommendedName>
        <fullName evidence="13">ATP-dependent helicase/nuclease subunit A</fullName>
        <ecNumber evidence="13">3.1.-.-</ecNumber>
        <ecNumber evidence="13">5.6.2.4</ecNumber>
    </recommendedName>
    <alternativeName>
        <fullName evidence="13">ATP-dependent helicase/nuclease AddA</fullName>
    </alternativeName>
    <alternativeName>
        <fullName evidence="13">DNA 3'-5' helicase AddA</fullName>
    </alternativeName>
</protein>
<feature type="domain" description="UvrD-like helicase ATP-binding" evidence="17">
    <location>
        <begin position="15"/>
        <end position="532"/>
    </location>
</feature>
<feature type="compositionally biased region" description="Acidic residues" evidence="16">
    <location>
        <begin position="163"/>
        <end position="172"/>
    </location>
</feature>
<keyword evidence="20" id="KW-1185">Reference proteome</keyword>
<feature type="region of interest" description="Disordered" evidence="16">
    <location>
        <begin position="589"/>
        <end position="629"/>
    </location>
</feature>
<evidence type="ECO:0000313" key="20">
    <source>
        <dbReference type="Proteomes" id="UP000776252"/>
    </source>
</evidence>
<dbReference type="PROSITE" id="PS51217">
    <property type="entry name" value="UVRD_HELICASE_CTER"/>
    <property type="match status" value="1"/>
</dbReference>
<dbReference type="EMBL" id="JAHLDV010000046">
    <property type="protein sequence ID" value="MBU3161085.1"/>
    <property type="molecule type" value="Genomic_DNA"/>
</dbReference>
<feature type="coiled-coil region" evidence="15">
    <location>
        <begin position="345"/>
        <end position="405"/>
    </location>
</feature>
<keyword evidence="2 13" id="KW-0547">Nucleotide-binding</keyword>
<evidence type="ECO:0000256" key="16">
    <source>
        <dbReference type="SAM" id="MobiDB-lite"/>
    </source>
</evidence>
<comment type="cofactor">
    <cofactor evidence="13">
        <name>Mg(2+)</name>
        <dbReference type="ChEBI" id="CHEBI:18420"/>
    </cofactor>
</comment>
<keyword evidence="9 13" id="KW-0234">DNA repair</keyword>
<dbReference type="PANTHER" id="PTHR11070">
    <property type="entry name" value="UVRD / RECB / PCRA DNA HELICASE FAMILY MEMBER"/>
    <property type="match status" value="1"/>
</dbReference>
<dbReference type="Pfam" id="PF12705">
    <property type="entry name" value="PDDEXK_1"/>
    <property type="match status" value="1"/>
</dbReference>
<evidence type="ECO:0000313" key="19">
    <source>
        <dbReference type="EMBL" id="MBU3161085.1"/>
    </source>
</evidence>
<keyword evidence="1 13" id="KW-0540">Nuclease</keyword>
<evidence type="ECO:0000256" key="8">
    <source>
        <dbReference type="ARBA" id="ARBA00023125"/>
    </source>
</evidence>
<keyword evidence="10 13" id="KW-0413">Isomerase</keyword>
<keyword evidence="8 13" id="KW-0238">DNA-binding</keyword>
<keyword evidence="15" id="KW-0175">Coiled coil</keyword>
<keyword evidence="6 13" id="KW-0269">Exonuclease</keyword>
<dbReference type="Pfam" id="PF00580">
    <property type="entry name" value="UvrD-helicase"/>
    <property type="match status" value="2"/>
</dbReference>
<evidence type="ECO:0000256" key="13">
    <source>
        <dbReference type="HAMAP-Rule" id="MF_01451"/>
    </source>
</evidence>
<keyword evidence="7 13" id="KW-0067">ATP-binding</keyword>
<proteinExistence type="inferred from homology"/>
<dbReference type="GO" id="GO:0004386">
    <property type="term" value="F:helicase activity"/>
    <property type="evidence" value="ECO:0007669"/>
    <property type="project" value="UniProtKB-KW"/>
</dbReference>
<reference evidence="19 20" key="1">
    <citation type="submission" date="2021-06" db="EMBL/GenBank/DDBJ databases">
        <title>Clostridia strains as spoilage organisms.</title>
        <authorList>
            <person name="Wambui J."/>
            <person name="Stephan R."/>
            <person name="Stevens M.J.A."/>
        </authorList>
    </citation>
    <scope>NUCLEOTIDE SEQUENCE [LARGE SCALE GENOMIC DNA]</scope>
    <source>
        <strain evidence="19 20">DSM 14204</strain>
    </source>
</reference>
<dbReference type="RefSeq" id="WP_216150747.1">
    <property type="nucleotide sequence ID" value="NZ_JAHLDV010000046.1"/>
</dbReference>
<dbReference type="HAMAP" id="MF_01451">
    <property type="entry name" value="AddA"/>
    <property type="match status" value="1"/>
</dbReference>
<sequence>MIKNENEINEVKSDVTWTEDQKKAILTRDCNILVAAAAGSGKTAVLVERIIKIVTDEDRPTDIDKLLVVTFTNAAASEMRERIAAAISKELHNHPQSKLLQRQLTLLNKSSITTIHSFCLEVIRNNFHVVDLDPNFRIADGTEAVLLKQEALEELFEDRYIAIEDENKEEDQDSKSGDEEKREENSSPQVEVPPSFSNIKSNSFLNLVEAYSNNKEDLGLQGIVLSLYNFAMSSTDPNKWLIDSAENFNIKDGASFSDTPWAKVLMDDTKIELLGIEKVMVKALKNVEDNEAIILYTEVFKSDLALIADLLSAANNCFENLATTFEVLSFAKLPSIKACKDKVKQKAVQEIRNKVKKQLQELQKQVMNANSEASLEDIKELYPLMRELSQLVIDLQEKYREKKKERSIIDFNDFEHYCLDILMKKDEEGGVVLGDDGKPEPSSVAIGLRNKYQEILIDEYQDSNMVQETLLNIISREKIGSPNVFMVGDVKQSIYRFRQARPELFLAKYNSYSKDEGAKTRKITLYKNFRSRETVINAVNYIFKQIMCKNIGDLDYTDEEALNLGAHFDELVGPGVVGGPVELHIIEKEIKDPENDENEEESGGQVNTIEDDGTKSEGQVNTNEDETPTNIELEARIVAKRIKELMSHIDDQGNETEAFKVYDKNIKEYRNVDYKDIVILLRATSAWAPSFLEQLKLENIPVYADTGTGYFSTVEIQIIMSLLQIIDNPRQDIPMLAVLRSPIGGFTSEELVDIRIGQREVSFYEAMVNFVDSKEENSVDNVLDSENKYTQSEDKEDQSGDKKLEPGDKNYDIEDKQLDSVDKKLKRFLKKLDHFREICTYMPIDEFIWYLYTDTGYYGYIGAMPGGPQRQANLKVLFQRARQYEETSYKGLFNFINFINKLKVSSGDMGSAKTLGENENVVRIMSIHKSKGLEFPVVFLSGMGKNFNLMDINKSILFHYELGYGPDYVDPIRRISYPTVLKQALKKTIKIESLAEEMRVLYVALTRAKEKLIITGSIRNIDKNLSRMSSSLDESSEKLGEYEILKGKSYLDWIIPTVIRHVDGKPLRERIQIEDENLHLLSDPSSFTVRFWNREHIKKDEQMEEETLVSAEERLSLLKEKSIYDKLLDDKLSQEELLSQKVSEDKLMEEIEKRLGFVYKYEKSTKMPTVLTVTELKRKSNALLTESESGNMYAPRLINKPKFLEEVKGLSPAEKGTAMHSVLQRLDLTKVTTSSEIELQVEKLVEKLLISKEEGKAVRIDKLGKLFKTSLGQRMIKAYSLNLLKREVPFHMEISSTDIDKSLPVEIYGDEQIILQGIIDCYFEENGQIILVDYKTDFVKNGEVNSLIDKYESQLDYYAKALEVTLGVNVKERYLYSFSTDEAVEVKQ</sequence>
<comment type="subunit">
    <text evidence="13">Heterodimer of AddA and AddB/RexB.</text>
</comment>
<evidence type="ECO:0000256" key="5">
    <source>
        <dbReference type="ARBA" id="ARBA00022806"/>
    </source>
</evidence>
<dbReference type="Proteomes" id="UP000776252">
    <property type="component" value="Unassembled WGS sequence"/>
</dbReference>
<evidence type="ECO:0000256" key="7">
    <source>
        <dbReference type="ARBA" id="ARBA00022840"/>
    </source>
</evidence>
<evidence type="ECO:0000259" key="18">
    <source>
        <dbReference type="PROSITE" id="PS51217"/>
    </source>
</evidence>
<comment type="catalytic activity">
    <reaction evidence="12 13">
        <text>ATP + H2O = ADP + phosphate + H(+)</text>
        <dbReference type="Rhea" id="RHEA:13065"/>
        <dbReference type="ChEBI" id="CHEBI:15377"/>
        <dbReference type="ChEBI" id="CHEBI:15378"/>
        <dbReference type="ChEBI" id="CHEBI:30616"/>
        <dbReference type="ChEBI" id="CHEBI:43474"/>
        <dbReference type="ChEBI" id="CHEBI:456216"/>
        <dbReference type="EC" id="5.6.2.4"/>
    </reaction>
</comment>
<dbReference type="EC" id="3.1.-.-" evidence="13"/>
<evidence type="ECO:0000256" key="11">
    <source>
        <dbReference type="ARBA" id="ARBA00034617"/>
    </source>
</evidence>
<organism evidence="19 20">
    <name type="scientific">Clostridium frigoris</name>
    <dbReference type="NCBI Taxonomy" id="205327"/>
    <lineage>
        <taxon>Bacteria</taxon>
        <taxon>Bacillati</taxon>
        <taxon>Bacillota</taxon>
        <taxon>Clostridia</taxon>
        <taxon>Eubacteriales</taxon>
        <taxon>Clostridiaceae</taxon>
        <taxon>Clostridium</taxon>
    </lineage>
</organism>
<name>A0ABS6BWJ3_9CLOT</name>
<evidence type="ECO:0000256" key="6">
    <source>
        <dbReference type="ARBA" id="ARBA00022839"/>
    </source>
</evidence>
<keyword evidence="5 13" id="KW-0347">Helicase</keyword>
<keyword evidence="4 13" id="KW-0378">Hydrolase</keyword>
<evidence type="ECO:0000256" key="15">
    <source>
        <dbReference type="SAM" id="Coils"/>
    </source>
</evidence>
<dbReference type="InterPro" id="IPR000212">
    <property type="entry name" value="DNA_helicase_UvrD/REP"/>
</dbReference>
<evidence type="ECO:0000256" key="9">
    <source>
        <dbReference type="ARBA" id="ARBA00023204"/>
    </source>
</evidence>
<evidence type="ECO:0000256" key="12">
    <source>
        <dbReference type="ARBA" id="ARBA00048988"/>
    </source>
</evidence>
<evidence type="ECO:0000256" key="14">
    <source>
        <dbReference type="PROSITE-ProRule" id="PRU00560"/>
    </source>
</evidence>
<evidence type="ECO:0000256" key="4">
    <source>
        <dbReference type="ARBA" id="ARBA00022801"/>
    </source>
</evidence>
<keyword evidence="3 13" id="KW-0227">DNA damage</keyword>
<comment type="similarity">
    <text evidence="13">Belongs to the helicase family. AddA subfamily.</text>
</comment>
<evidence type="ECO:0000256" key="2">
    <source>
        <dbReference type="ARBA" id="ARBA00022741"/>
    </source>
</evidence>
<evidence type="ECO:0000256" key="3">
    <source>
        <dbReference type="ARBA" id="ARBA00022763"/>
    </source>
</evidence>
<dbReference type="InterPro" id="IPR014017">
    <property type="entry name" value="DNA_helicase_UvrD-like_C"/>
</dbReference>
<comment type="caution">
    <text evidence="19">The sequence shown here is derived from an EMBL/GenBank/DDBJ whole genome shotgun (WGS) entry which is preliminary data.</text>
</comment>
<accession>A0ABS6BWJ3</accession>
<gene>
    <name evidence="13 19" type="primary">addA</name>
    <name evidence="19" type="ORF">KPL37_15275</name>
</gene>
<evidence type="ECO:0000256" key="10">
    <source>
        <dbReference type="ARBA" id="ARBA00023235"/>
    </source>
</evidence>
<feature type="region of interest" description="Disordered" evidence="16">
    <location>
        <begin position="788"/>
        <end position="811"/>
    </location>
</feature>
<dbReference type="PANTHER" id="PTHR11070:SF48">
    <property type="entry name" value="ATP-DEPENDENT HELICASE_NUCLEASE SUBUNIT A"/>
    <property type="match status" value="1"/>
</dbReference>
<dbReference type="InterPro" id="IPR038726">
    <property type="entry name" value="PDDEXK_AddAB-type"/>
</dbReference>
<comment type="function">
    <text evidence="13">The heterodimer acts as both an ATP-dependent DNA helicase and an ATP-dependent, dual-direction single-stranded exonuclease. Recognizes the chi site generating a DNA molecule suitable for the initiation of homologous recombination. The AddA nuclease domain is required for chi fragment generation; this subunit has the helicase and 3' -&gt; 5' nuclease activities.</text>
</comment>
<evidence type="ECO:0000259" key="17">
    <source>
        <dbReference type="PROSITE" id="PS51198"/>
    </source>
</evidence>
<comment type="catalytic activity">
    <reaction evidence="11 13">
        <text>Couples ATP hydrolysis with the unwinding of duplex DNA by translocating in the 3'-5' direction.</text>
        <dbReference type="EC" id="5.6.2.4"/>
    </reaction>
</comment>
<dbReference type="InterPro" id="IPR014016">
    <property type="entry name" value="UvrD-like_ATP-bd"/>
</dbReference>
<dbReference type="NCBIfam" id="TIGR02785">
    <property type="entry name" value="addA_Gpos"/>
    <property type="match status" value="1"/>
</dbReference>